<reference evidence="2" key="2">
    <citation type="submission" date="2020-09" db="EMBL/GenBank/DDBJ databases">
        <authorList>
            <person name="Sun Q."/>
            <person name="Zhou Y."/>
        </authorList>
    </citation>
    <scope>NUCLEOTIDE SEQUENCE</scope>
    <source>
        <strain evidence="2">CGMCC 1.12921</strain>
    </source>
</reference>
<dbReference type="SUPFAM" id="SSF53383">
    <property type="entry name" value="PLP-dependent transferases"/>
    <property type="match status" value="1"/>
</dbReference>
<evidence type="ECO:0000256" key="1">
    <source>
        <dbReference type="RuleBase" id="RU004508"/>
    </source>
</evidence>
<dbReference type="InterPro" id="IPR015424">
    <property type="entry name" value="PyrdxlP-dep_Trfase"/>
</dbReference>
<comment type="similarity">
    <text evidence="1">Belongs to the DegT/DnrJ/EryC1 family.</text>
</comment>
<accession>A0A8J2Y733</accession>
<keyword evidence="3" id="KW-1185">Reference proteome</keyword>
<dbReference type="GO" id="GO:0000271">
    <property type="term" value="P:polysaccharide biosynthetic process"/>
    <property type="evidence" value="ECO:0007669"/>
    <property type="project" value="TreeGrafter"/>
</dbReference>
<dbReference type="GO" id="GO:0008483">
    <property type="term" value="F:transaminase activity"/>
    <property type="evidence" value="ECO:0007669"/>
    <property type="project" value="UniProtKB-KW"/>
</dbReference>
<dbReference type="EMBL" id="BMGH01000001">
    <property type="protein sequence ID" value="GGC96983.1"/>
    <property type="molecule type" value="Genomic_DNA"/>
</dbReference>
<dbReference type="PANTHER" id="PTHR30244:SF42">
    <property type="entry name" value="UDP-2-ACETAMIDO-2-DEOXY-3-OXO-D-GLUCURONATE AMINOTRANSFERASE"/>
    <property type="match status" value="1"/>
</dbReference>
<dbReference type="InterPro" id="IPR015422">
    <property type="entry name" value="PyrdxlP-dep_Trfase_small"/>
</dbReference>
<organism evidence="2 3">
    <name type="scientific">Aquisalinus flavus</name>
    <dbReference type="NCBI Taxonomy" id="1526572"/>
    <lineage>
        <taxon>Bacteria</taxon>
        <taxon>Pseudomonadati</taxon>
        <taxon>Pseudomonadota</taxon>
        <taxon>Alphaproteobacteria</taxon>
        <taxon>Parvularculales</taxon>
        <taxon>Parvularculaceae</taxon>
        <taxon>Aquisalinus</taxon>
    </lineage>
</organism>
<evidence type="ECO:0000313" key="3">
    <source>
        <dbReference type="Proteomes" id="UP000613582"/>
    </source>
</evidence>
<dbReference type="GO" id="GO:0030170">
    <property type="term" value="F:pyridoxal phosphate binding"/>
    <property type="evidence" value="ECO:0007669"/>
    <property type="project" value="TreeGrafter"/>
</dbReference>
<gene>
    <name evidence="2" type="ORF">GCM10011342_02320</name>
</gene>
<dbReference type="CDD" id="cd00616">
    <property type="entry name" value="AHBA_syn"/>
    <property type="match status" value="1"/>
</dbReference>
<keyword evidence="2" id="KW-0032">Aminotransferase</keyword>
<dbReference type="Gene3D" id="3.40.640.10">
    <property type="entry name" value="Type I PLP-dependent aspartate aminotransferase-like (Major domain)"/>
    <property type="match status" value="1"/>
</dbReference>
<dbReference type="Gene3D" id="3.90.1150.10">
    <property type="entry name" value="Aspartate Aminotransferase, domain 1"/>
    <property type="match status" value="1"/>
</dbReference>
<evidence type="ECO:0000313" key="2">
    <source>
        <dbReference type="EMBL" id="GGC96983.1"/>
    </source>
</evidence>
<dbReference type="RefSeq" id="WP_188159471.1">
    <property type="nucleotide sequence ID" value="NZ_BMGH01000001.1"/>
</dbReference>
<sequence>MNGVSNLALERESRVGNIAFIDLKAQQKVIRERVEKRLLAVLDHGRYIAGPEIDELEETLEQKTGAKHVIACSNGTDALIIPMMALNLTREDAVFIPGFTYNATANAVLIAGGTPVFVDIDPDTFNMSTTDLITRIEEVKLEGRLKPRVICAVDLFGSPADYNVLNRIAEAEDMLVFADGAQSFGGKLDGQWVGNLAPVTGTSFFPGKALGAYGDAGATLVRDDDEMAKICESIRWHGTDEQRRESVRVGINGRMSTFMAAVLLEKVAIFYDELEARHRIARIYNERLSDIARPQQHVDGAESGYGYYTIAIDNRDAVREKAGEAGVPTAIYYMQPLHQMKAFEAYAPEGGLPNCEKAAGDVLSLPMHPYLTEEQAHFICDVMHAAVKEV</sequence>
<reference evidence="2" key="1">
    <citation type="journal article" date="2014" name="Int. J. Syst. Evol. Microbiol.">
        <title>Complete genome sequence of Corynebacterium casei LMG S-19264T (=DSM 44701T), isolated from a smear-ripened cheese.</title>
        <authorList>
            <consortium name="US DOE Joint Genome Institute (JGI-PGF)"/>
            <person name="Walter F."/>
            <person name="Albersmeier A."/>
            <person name="Kalinowski J."/>
            <person name="Ruckert C."/>
        </authorList>
    </citation>
    <scope>NUCLEOTIDE SEQUENCE</scope>
    <source>
        <strain evidence="2">CGMCC 1.12921</strain>
    </source>
</reference>
<dbReference type="Proteomes" id="UP000613582">
    <property type="component" value="Unassembled WGS sequence"/>
</dbReference>
<dbReference type="InterPro" id="IPR000653">
    <property type="entry name" value="DegT/StrS_aminotransferase"/>
</dbReference>
<protein>
    <submittedName>
        <fullName evidence="2">Aminotransferase DegT</fullName>
    </submittedName>
</protein>
<dbReference type="AlphaFoldDB" id="A0A8J2Y733"/>
<keyword evidence="2" id="KW-0808">Transferase</keyword>
<dbReference type="PIRSF" id="PIRSF000390">
    <property type="entry name" value="PLP_StrS"/>
    <property type="match status" value="1"/>
</dbReference>
<dbReference type="PANTHER" id="PTHR30244">
    <property type="entry name" value="TRANSAMINASE"/>
    <property type="match status" value="1"/>
</dbReference>
<keyword evidence="1" id="KW-0663">Pyridoxal phosphate</keyword>
<name>A0A8J2Y733_9PROT</name>
<comment type="caution">
    <text evidence="2">The sequence shown here is derived from an EMBL/GenBank/DDBJ whole genome shotgun (WGS) entry which is preliminary data.</text>
</comment>
<proteinExistence type="inferred from homology"/>
<dbReference type="Pfam" id="PF01041">
    <property type="entry name" value="DegT_DnrJ_EryC1"/>
    <property type="match status" value="1"/>
</dbReference>
<dbReference type="InterPro" id="IPR015421">
    <property type="entry name" value="PyrdxlP-dep_Trfase_major"/>
</dbReference>